<dbReference type="InterPro" id="IPR036770">
    <property type="entry name" value="Ankyrin_rpt-contain_sf"/>
</dbReference>
<name>A0A8K0WAN4_9HYPO</name>
<dbReference type="GO" id="GO:0045944">
    <property type="term" value="P:positive regulation of transcription by RNA polymerase II"/>
    <property type="evidence" value="ECO:0007669"/>
    <property type="project" value="TreeGrafter"/>
</dbReference>
<dbReference type="Proteomes" id="UP000813427">
    <property type="component" value="Unassembled WGS sequence"/>
</dbReference>
<dbReference type="Pfam" id="PF00023">
    <property type="entry name" value="Ank"/>
    <property type="match status" value="1"/>
</dbReference>
<dbReference type="PANTHER" id="PTHR24193:SF121">
    <property type="entry name" value="ADA2A-CONTAINING COMPLEX COMPONENT 3, ISOFORM D"/>
    <property type="match status" value="1"/>
</dbReference>
<reference evidence="4" key="1">
    <citation type="journal article" date="2021" name="Nat. Commun.">
        <title>Genetic determinants of endophytism in the Arabidopsis root mycobiome.</title>
        <authorList>
            <person name="Mesny F."/>
            <person name="Miyauchi S."/>
            <person name="Thiergart T."/>
            <person name="Pickel B."/>
            <person name="Atanasova L."/>
            <person name="Karlsson M."/>
            <person name="Huettel B."/>
            <person name="Barry K.W."/>
            <person name="Haridas S."/>
            <person name="Chen C."/>
            <person name="Bauer D."/>
            <person name="Andreopoulos W."/>
            <person name="Pangilinan J."/>
            <person name="LaButti K."/>
            <person name="Riley R."/>
            <person name="Lipzen A."/>
            <person name="Clum A."/>
            <person name="Drula E."/>
            <person name="Henrissat B."/>
            <person name="Kohler A."/>
            <person name="Grigoriev I.V."/>
            <person name="Martin F.M."/>
            <person name="Hacquard S."/>
        </authorList>
    </citation>
    <scope>NUCLEOTIDE SEQUENCE</scope>
    <source>
        <strain evidence="4">MPI-SDFR-AT-0068</strain>
    </source>
</reference>
<dbReference type="Pfam" id="PF13637">
    <property type="entry name" value="Ank_4"/>
    <property type="match status" value="1"/>
</dbReference>
<dbReference type="PROSITE" id="PS50297">
    <property type="entry name" value="ANK_REP_REGION"/>
    <property type="match status" value="2"/>
</dbReference>
<gene>
    <name evidence="4" type="ORF">BKA59DRAFT_456909</name>
</gene>
<keyword evidence="2 3" id="KW-0040">ANK repeat</keyword>
<organism evidence="4 5">
    <name type="scientific">Fusarium tricinctum</name>
    <dbReference type="NCBI Taxonomy" id="61284"/>
    <lineage>
        <taxon>Eukaryota</taxon>
        <taxon>Fungi</taxon>
        <taxon>Dikarya</taxon>
        <taxon>Ascomycota</taxon>
        <taxon>Pezizomycotina</taxon>
        <taxon>Sordariomycetes</taxon>
        <taxon>Hypocreomycetidae</taxon>
        <taxon>Hypocreales</taxon>
        <taxon>Nectriaceae</taxon>
        <taxon>Fusarium</taxon>
        <taxon>Fusarium tricinctum species complex</taxon>
    </lineage>
</organism>
<feature type="repeat" description="ANK" evidence="3">
    <location>
        <begin position="147"/>
        <end position="179"/>
    </location>
</feature>
<feature type="repeat" description="ANK" evidence="3">
    <location>
        <begin position="237"/>
        <end position="269"/>
    </location>
</feature>
<keyword evidence="5" id="KW-1185">Reference proteome</keyword>
<dbReference type="EMBL" id="JAGPXF010000005">
    <property type="protein sequence ID" value="KAH7242326.1"/>
    <property type="molecule type" value="Genomic_DNA"/>
</dbReference>
<dbReference type="PANTHER" id="PTHR24193">
    <property type="entry name" value="ANKYRIN REPEAT PROTEIN"/>
    <property type="match status" value="1"/>
</dbReference>
<proteinExistence type="predicted"/>
<evidence type="ECO:0000256" key="2">
    <source>
        <dbReference type="ARBA" id="ARBA00023043"/>
    </source>
</evidence>
<dbReference type="PRINTS" id="PR01415">
    <property type="entry name" value="ANKYRIN"/>
</dbReference>
<dbReference type="Gene3D" id="1.25.40.20">
    <property type="entry name" value="Ankyrin repeat-containing domain"/>
    <property type="match status" value="2"/>
</dbReference>
<dbReference type="GO" id="GO:0000976">
    <property type="term" value="F:transcription cis-regulatory region binding"/>
    <property type="evidence" value="ECO:0007669"/>
    <property type="project" value="TreeGrafter"/>
</dbReference>
<evidence type="ECO:0000256" key="1">
    <source>
        <dbReference type="ARBA" id="ARBA00022737"/>
    </source>
</evidence>
<accession>A0A8K0WAN4</accession>
<keyword evidence="1" id="KW-0677">Repeat</keyword>
<sequence>MAPQLSMVPKRPLTLGDLCPEIVCKIVEILLDMNPDRNKKASWEWNPSIEHKPLFRPLRRYKDALNFAATCTDFYQYVTPTIYSHDVRYNMSAALLISAKLNNRAGVKKSLEAGAEVHTGDTTESMTYYIETPERVKSSWIPLNLRDQVTALHWAACYGHKDIVLFLLERDADINYRVRLDTAEWQNRQDSGRPTRQLILDHYPISFCTDDIAIQVDTACETLEGIDPNIVRLKMEQGANPLYFAIDSRCYDMAELLIESGASMITHTGSKTHALHQAVSNCDLDMVKLILRYETVDIDSIRDTRHASPLHYIDDFDGENVNEAVEIIKALVQHGASVNATDVYERSPLKLYIREPPRERVISELIRHGSHIVEEFYLKYTFDPENFPDGLKSAFREAEVRGFPLLADIPLPSAFASLNALRLRYRHFYSLVKGTNVMPDHMIGWGEDKWEEYWEKRPLACTSASRLGGLWD</sequence>
<protein>
    <submittedName>
        <fullName evidence="4">Ankyrin repeat-containing domain protein</fullName>
    </submittedName>
</protein>
<dbReference type="InterPro" id="IPR002110">
    <property type="entry name" value="Ankyrin_rpt"/>
</dbReference>
<dbReference type="PROSITE" id="PS50088">
    <property type="entry name" value="ANK_REPEAT"/>
    <property type="match status" value="2"/>
</dbReference>
<dbReference type="SUPFAM" id="SSF48403">
    <property type="entry name" value="Ankyrin repeat"/>
    <property type="match status" value="1"/>
</dbReference>
<dbReference type="SMART" id="SM00248">
    <property type="entry name" value="ANK"/>
    <property type="match status" value="5"/>
</dbReference>
<comment type="caution">
    <text evidence="4">The sequence shown here is derived from an EMBL/GenBank/DDBJ whole genome shotgun (WGS) entry which is preliminary data.</text>
</comment>
<evidence type="ECO:0000313" key="4">
    <source>
        <dbReference type="EMBL" id="KAH7242326.1"/>
    </source>
</evidence>
<evidence type="ECO:0000256" key="3">
    <source>
        <dbReference type="PROSITE-ProRule" id="PRU00023"/>
    </source>
</evidence>
<evidence type="ECO:0000313" key="5">
    <source>
        <dbReference type="Proteomes" id="UP000813427"/>
    </source>
</evidence>
<dbReference type="InterPro" id="IPR050663">
    <property type="entry name" value="Ankyrin-SOCS_Box"/>
</dbReference>
<dbReference type="OrthoDB" id="341259at2759"/>
<dbReference type="GO" id="GO:0005634">
    <property type="term" value="C:nucleus"/>
    <property type="evidence" value="ECO:0007669"/>
    <property type="project" value="TreeGrafter"/>
</dbReference>
<dbReference type="AlphaFoldDB" id="A0A8K0WAN4"/>